<reference evidence="1 2" key="1">
    <citation type="submission" date="2024-04" db="EMBL/GenBank/DDBJ databases">
        <title>Tritrichomonas musculus Genome.</title>
        <authorList>
            <person name="Alves-Ferreira E."/>
            <person name="Grigg M."/>
            <person name="Lorenzi H."/>
            <person name="Galac M."/>
        </authorList>
    </citation>
    <scope>NUCLEOTIDE SEQUENCE [LARGE SCALE GENOMIC DNA]</scope>
    <source>
        <strain evidence="1 2">EAF2021</strain>
    </source>
</reference>
<dbReference type="Proteomes" id="UP001470230">
    <property type="component" value="Unassembled WGS sequence"/>
</dbReference>
<gene>
    <name evidence="1" type="ORF">M9Y10_041847</name>
</gene>
<comment type="caution">
    <text evidence="1">The sequence shown here is derived from an EMBL/GenBank/DDBJ whole genome shotgun (WGS) entry which is preliminary data.</text>
</comment>
<dbReference type="EMBL" id="JAPFFF010000007">
    <property type="protein sequence ID" value="KAK8886384.1"/>
    <property type="molecule type" value="Genomic_DNA"/>
</dbReference>
<keyword evidence="2" id="KW-1185">Reference proteome</keyword>
<dbReference type="Gene3D" id="2.130.10.10">
    <property type="entry name" value="YVTN repeat-like/Quinoprotein amine dehydrogenase"/>
    <property type="match status" value="1"/>
</dbReference>
<name>A0ABR2K5N3_9EUKA</name>
<proteinExistence type="predicted"/>
<accession>A0ABR2K5N3</accession>
<dbReference type="SUPFAM" id="SSF50978">
    <property type="entry name" value="WD40 repeat-like"/>
    <property type="match status" value="1"/>
</dbReference>
<organism evidence="1 2">
    <name type="scientific">Tritrichomonas musculus</name>
    <dbReference type="NCBI Taxonomy" id="1915356"/>
    <lineage>
        <taxon>Eukaryota</taxon>
        <taxon>Metamonada</taxon>
        <taxon>Parabasalia</taxon>
        <taxon>Tritrichomonadida</taxon>
        <taxon>Tritrichomonadidae</taxon>
        <taxon>Tritrichomonas</taxon>
    </lineage>
</organism>
<sequence>MSDDEYTEPSLFLAYNSDSSQIPTDLQYTSFLILRPKGMFADFLKEEEYVIACGTFEGAILIVGENPTDKDNNPSLQRISLLCGHEHPICSMIQTLQDTNFLSISTDGTLCCWSLFDFTCIFKKKVFYEKGDYKFILSWSFQNKVWILSTGLFFCLFDLRLKSVIKKVKMSGILSLCVLSPNKLNYIKDFIAVVLSIDKITVFKIQISNFLFFPLYESTFSKIQPELHFFLNEYGIVRVNKSTNKWSIINSGTFKEVLIGQLELQENDQVSDVEWKSLETIVFSTFKGDFFIYQIHLDEFKNSKNKIKFKYVIKSTQKVHTNFFCNKFIFNETLNISEKVCIAFSPDSRKIVLLRQDDRSENGYLKLILKPIQKKKKLSFPIESHHPIILLTKNDKTVILTNSQTGREIDRFTFGQKVTSIYFGNDKKSGEMIVIAGHSNGSLTYFKQTSRRTVVINALCDEIIGILHLPIKKDKHNVILVVSHNSACLIQKEKVVSIFPVDQYRLISIYLIETYLLFEHINGLIETFSLNATNDPLFMSVIPKKARRIWKFFNNNSTVQSYSNYSSSASLLSADDSAGLPIDPISSSIILKRIGRSSFCYHFYDISLMISNFNADQITVMLEYVKLICNLKLNDNCSYVLIGSNNTSQTFFYHGYSAHGSNIIKASDQITASHFLINIMMKIVFKIQLDNAPNLGKDYVRCLPLFVKYLTLTENKMIQKFLLSVCIDLSSYMTFIQCQNLNERLTIDNEKFIDESTTTFLSLSFVATKHPECVKPDLIVQLLHFLMKLSEEESIEAEMALFLLIDGKSNVWLNYFIESSQNKASQFYIKIITSFCKCSKTTFLSNKLCNDVYSDMKNYSDTLIEIANNDVTCDMKKVVNMFWLVVTTKSSGSLDNQNESDPLDIWVALANFWSNSKTADYVDTIMCQDSNFRNVMHQNNVTVIGKNNGELFAFSKGKKWASDRPFEGKISFVSVSPSAGFCVAICESEKKSCLYQIKINSFIKKLSLILVEKGEIENNVTAVNWSSEEKWSPA</sequence>
<evidence type="ECO:0000313" key="1">
    <source>
        <dbReference type="EMBL" id="KAK8886384.1"/>
    </source>
</evidence>
<dbReference type="InterPro" id="IPR036322">
    <property type="entry name" value="WD40_repeat_dom_sf"/>
</dbReference>
<evidence type="ECO:0000313" key="2">
    <source>
        <dbReference type="Proteomes" id="UP001470230"/>
    </source>
</evidence>
<dbReference type="InterPro" id="IPR015943">
    <property type="entry name" value="WD40/YVTN_repeat-like_dom_sf"/>
</dbReference>
<protein>
    <submittedName>
        <fullName evidence="1">Uncharacterized protein</fullName>
    </submittedName>
</protein>